<dbReference type="Proteomes" id="UP000828390">
    <property type="component" value="Unassembled WGS sequence"/>
</dbReference>
<feature type="region of interest" description="Disordered" evidence="1">
    <location>
        <begin position="53"/>
        <end position="88"/>
    </location>
</feature>
<accession>A0A9D4QZS2</accession>
<keyword evidence="3" id="KW-1185">Reference proteome</keyword>
<evidence type="ECO:0000313" key="2">
    <source>
        <dbReference type="EMBL" id="KAH3848792.1"/>
    </source>
</evidence>
<evidence type="ECO:0000256" key="1">
    <source>
        <dbReference type="SAM" id="MobiDB-lite"/>
    </source>
</evidence>
<name>A0A9D4QZS2_DREPO</name>
<evidence type="ECO:0000313" key="3">
    <source>
        <dbReference type="Proteomes" id="UP000828390"/>
    </source>
</evidence>
<protein>
    <submittedName>
        <fullName evidence="2">Uncharacterized protein</fullName>
    </submittedName>
</protein>
<comment type="caution">
    <text evidence="2">The sequence shown here is derived from an EMBL/GenBank/DDBJ whole genome shotgun (WGS) entry which is preliminary data.</text>
</comment>
<dbReference type="EMBL" id="JAIWYP010000003">
    <property type="protein sequence ID" value="KAH3848792.1"/>
    <property type="molecule type" value="Genomic_DNA"/>
</dbReference>
<organism evidence="2 3">
    <name type="scientific">Dreissena polymorpha</name>
    <name type="common">Zebra mussel</name>
    <name type="synonym">Mytilus polymorpha</name>
    <dbReference type="NCBI Taxonomy" id="45954"/>
    <lineage>
        <taxon>Eukaryota</taxon>
        <taxon>Metazoa</taxon>
        <taxon>Spiralia</taxon>
        <taxon>Lophotrochozoa</taxon>
        <taxon>Mollusca</taxon>
        <taxon>Bivalvia</taxon>
        <taxon>Autobranchia</taxon>
        <taxon>Heteroconchia</taxon>
        <taxon>Euheterodonta</taxon>
        <taxon>Imparidentia</taxon>
        <taxon>Neoheterodontei</taxon>
        <taxon>Myida</taxon>
        <taxon>Dreissenoidea</taxon>
        <taxon>Dreissenidae</taxon>
        <taxon>Dreissena</taxon>
    </lineage>
</organism>
<proteinExistence type="predicted"/>
<reference evidence="2" key="2">
    <citation type="submission" date="2020-11" db="EMBL/GenBank/DDBJ databases">
        <authorList>
            <person name="McCartney M.A."/>
            <person name="Auch B."/>
            <person name="Kono T."/>
            <person name="Mallez S."/>
            <person name="Becker A."/>
            <person name="Gohl D.M."/>
            <person name="Silverstein K.A.T."/>
            <person name="Koren S."/>
            <person name="Bechman K.B."/>
            <person name="Herman A."/>
            <person name="Abrahante J.E."/>
            <person name="Garbe J."/>
        </authorList>
    </citation>
    <scope>NUCLEOTIDE SEQUENCE</scope>
    <source>
        <strain evidence="2">Duluth1</strain>
        <tissue evidence="2">Whole animal</tissue>
    </source>
</reference>
<reference evidence="2" key="1">
    <citation type="journal article" date="2019" name="bioRxiv">
        <title>The Genome of the Zebra Mussel, Dreissena polymorpha: A Resource for Invasive Species Research.</title>
        <authorList>
            <person name="McCartney M.A."/>
            <person name="Auch B."/>
            <person name="Kono T."/>
            <person name="Mallez S."/>
            <person name="Zhang Y."/>
            <person name="Obille A."/>
            <person name="Becker A."/>
            <person name="Abrahante J.E."/>
            <person name="Garbe J."/>
            <person name="Badalamenti J.P."/>
            <person name="Herman A."/>
            <person name="Mangelson H."/>
            <person name="Liachko I."/>
            <person name="Sullivan S."/>
            <person name="Sone E.D."/>
            <person name="Koren S."/>
            <person name="Silverstein K.A.T."/>
            <person name="Beckman K.B."/>
            <person name="Gohl D.M."/>
        </authorList>
    </citation>
    <scope>NUCLEOTIDE SEQUENCE</scope>
    <source>
        <strain evidence="2">Duluth1</strain>
        <tissue evidence="2">Whole animal</tissue>
    </source>
</reference>
<sequence>MRRQAEAVIPGQIGEAGRVLVVTTLGKRVGGIVVPEDAVDVSVRWSSGVCADPELPEAGGQGWQRRLSINSPPFQGDSASGPEKSFWT</sequence>
<dbReference type="AlphaFoldDB" id="A0A9D4QZS2"/>
<gene>
    <name evidence="2" type="ORF">DPMN_091173</name>
</gene>